<name>Q57RQ5_SALCH</name>
<gene>
    <name evidence="1" type="ordered locus">SCH_0700</name>
</gene>
<accession>Q57RQ5</accession>
<dbReference type="HOGENOM" id="CLU_2048058_0_0_6"/>
<dbReference type="KEGG" id="sec:SCH_0700"/>
<dbReference type="AntiFam" id="ANF00012">
    <property type="entry name" value="tRNA translation"/>
</dbReference>
<reference evidence="1 2" key="1">
    <citation type="journal article" date="2005" name="Nucleic Acids Res.">
        <title>The genome sequence of Salmonella enterica serovar Choleraesuis, a highly invasive and resistant zoonotic pathogen.</title>
        <authorList>
            <person name="Chiu C.H."/>
            <person name="Tang P."/>
            <person name="Chu C."/>
            <person name="Hu S."/>
            <person name="Bao Q."/>
            <person name="Yu J."/>
            <person name="Chou Y.Y."/>
            <person name="Wang H.S."/>
            <person name="Lee Y.S."/>
        </authorList>
    </citation>
    <scope>NUCLEOTIDE SEQUENCE [LARGE SCALE GENOMIC DNA]</scope>
    <source>
        <strain evidence="1 2">SC-B67</strain>
    </source>
</reference>
<dbReference type="Proteomes" id="UP000000538">
    <property type="component" value="Chromosome"/>
</dbReference>
<dbReference type="AlphaFoldDB" id="Q57RQ5"/>
<organism evidence="1 2">
    <name type="scientific">Salmonella choleraesuis (strain SC-B67)</name>
    <dbReference type="NCBI Taxonomy" id="321314"/>
    <lineage>
        <taxon>Bacteria</taxon>
        <taxon>Pseudomonadati</taxon>
        <taxon>Pseudomonadota</taxon>
        <taxon>Gammaproteobacteria</taxon>
        <taxon>Enterobacterales</taxon>
        <taxon>Enterobacteriaceae</taxon>
        <taxon>Salmonella</taxon>
    </lineage>
</organism>
<proteinExistence type="predicted"/>
<evidence type="ECO:0000313" key="2">
    <source>
        <dbReference type="Proteomes" id="UP000000538"/>
    </source>
</evidence>
<sequence>MLCRVADTLPGLYSPVGLISVAPSGCPNCQKSKKLAEASFLKVAGVRGFEPRNAGIRIRCLTAWRYPNCRTSCARQQSVFKTGWGTRIRTSECRNQNPVPYRLAIPQQIIFEPVEYLDAF</sequence>
<evidence type="ECO:0000313" key="1">
    <source>
        <dbReference type="EMBL" id="AAX64606.1"/>
    </source>
</evidence>
<protein>
    <submittedName>
        <fullName evidence="1">Putative RNA</fullName>
    </submittedName>
</protein>
<dbReference type="EMBL" id="AE017220">
    <property type="protein sequence ID" value="AAX64606.1"/>
    <property type="molecule type" value="Genomic_DNA"/>
</dbReference>